<dbReference type="RefSeq" id="WP_111750268.1">
    <property type="nucleotide sequence ID" value="NZ_PTPX01000014.1"/>
</dbReference>
<evidence type="ECO:0000313" key="2">
    <source>
        <dbReference type="Proteomes" id="UP000248689"/>
    </source>
</evidence>
<dbReference type="Pfam" id="PF11739">
    <property type="entry name" value="YdbH-like"/>
    <property type="match status" value="1"/>
</dbReference>
<dbReference type="AlphaFoldDB" id="A0A328BWH9"/>
<dbReference type="NCBIfam" id="NF007971">
    <property type="entry name" value="PRK10695.1"/>
    <property type="match status" value="1"/>
</dbReference>
<dbReference type="InterPro" id="IPR021730">
    <property type="entry name" value="YdbH"/>
</dbReference>
<comment type="caution">
    <text evidence="1">The sequence shown here is derived from an EMBL/GenBank/DDBJ whole genome shotgun (WGS) entry which is preliminary data.</text>
</comment>
<protein>
    <submittedName>
        <fullName evidence="1">YdbH family protein</fullName>
    </submittedName>
</protein>
<organism evidence="1 2">
    <name type="scientific">Glaesserella australis</name>
    <dbReference type="NCBI Taxonomy" id="2094024"/>
    <lineage>
        <taxon>Bacteria</taxon>
        <taxon>Pseudomonadati</taxon>
        <taxon>Pseudomonadota</taxon>
        <taxon>Gammaproteobacteria</taxon>
        <taxon>Pasteurellales</taxon>
        <taxon>Pasteurellaceae</taxon>
        <taxon>Glaesserella</taxon>
    </lineage>
</organism>
<accession>A0A328BWH9</accession>
<dbReference type="OrthoDB" id="5596796at2"/>
<name>A0A328BWH9_9PAST</name>
<dbReference type="EMBL" id="PTPX01000014">
    <property type="protein sequence ID" value="RAL18586.1"/>
    <property type="molecule type" value="Genomic_DNA"/>
</dbReference>
<proteinExistence type="predicted"/>
<keyword evidence="2" id="KW-1185">Reference proteome</keyword>
<evidence type="ECO:0000313" key="1">
    <source>
        <dbReference type="EMBL" id="RAL18586.1"/>
    </source>
</evidence>
<sequence>MLYRSLMVIGAVLAILIASGASLLSGSQLTSAINMVLPQGWKIETPNGIEPSLARAVLPQFTLYYQDCPLISADHLAVQWVETRSIRLNQATVDYACFALFPNTEKSQSDPSDTIKNILALLPEGEAEIKSLAWKNLPETMHARLKTLLQSPSEIKLALFQQKLTAYLKQQAVRLDANFTNQQLTAQLHYQPNEQEKHLADLTAQLKDQLFSLPDDLSLQYQWQLPETLIAEPSLQQGNSTLTWKKQDEQLQGEWKLSSATTPENQFTLPFRFDFNSLIIEQGKIDWQLTDSFPLKAYLTTTITPNGFTLNELYPIKTALRISLLTQNDKGKGNVVISSPQGEILADQLTFLLQITGNIKQGNYILYSAVPLDLRGKFNDLTLRFLQGALLRLTGTERFLTINDLRFPLAGVRVDKQGIHGRLQAIFRGESPDFKQIEMRLDGFARNFKAGALEFFQDPTENNAVKDQWNWRFWGNSQIKALNRPLAISGRGVWHKDLVQLSEFKGDLTQIKKNGVTIPKMELVLNEPINFDYDKFHLTGGVTLFSPQMNFSYGGMLEKPTANLNFYGEVENLNFRGDVTANKLGPIKLFARRKLTKNASDLIGKLYWSEQPANVFQSLFPFRNQWIITNGTIKGETAFSANNERGLIAGGHFAIRNGAISLPNGEIKGIDFSLPYQYKQGEVDIGVKKALDVNIDEVNVGIPITNVNVKIQGHLPYSKRKPLFLRELSLNLLDGKLNVERFALPQTQIAYLKLFDIRFERILELAQYHQLDLTGKVNGTFPFWLSGKPCYICNGTLTQAERSYLKFTPELLKAIKQGGYTEQILAYMVNKSEIDDFNASVNLDSKGDMQLSANIHTRLTEHQQAKVNLNYTHKENMFDLWKLINYGSQFEQNIEHSIYQQLDKQ</sequence>
<dbReference type="Proteomes" id="UP000248689">
    <property type="component" value="Unassembled WGS sequence"/>
</dbReference>
<gene>
    <name evidence="1" type="ORF">C5N92_07700</name>
</gene>
<reference evidence="2" key="1">
    <citation type="submission" date="2018-02" db="EMBL/GenBank/DDBJ databases">
        <title>Glaesserella australis sp. nov., isolated from the lungs of pigs.</title>
        <authorList>
            <person name="Turni C."/>
            <person name="Christensen H."/>
        </authorList>
    </citation>
    <scope>NUCLEOTIDE SEQUENCE [LARGE SCALE GENOMIC DNA]</scope>
    <source>
        <strain evidence="2">HS4635</strain>
    </source>
</reference>